<dbReference type="SUPFAM" id="SSF56784">
    <property type="entry name" value="HAD-like"/>
    <property type="match status" value="1"/>
</dbReference>
<dbReference type="PROSITE" id="PS01047">
    <property type="entry name" value="HMA_1"/>
    <property type="match status" value="1"/>
</dbReference>
<keyword evidence="13" id="KW-1185">Reference proteome</keyword>
<evidence type="ECO:0000256" key="8">
    <source>
        <dbReference type="ARBA" id="ARBA00022989"/>
    </source>
</evidence>
<dbReference type="SFLD" id="SFLDG00002">
    <property type="entry name" value="C1.7:_P-type_atpase_like"/>
    <property type="match status" value="1"/>
</dbReference>
<dbReference type="CDD" id="cd02094">
    <property type="entry name" value="P-type_ATPase_Cu-like"/>
    <property type="match status" value="1"/>
</dbReference>
<keyword evidence="3 10" id="KW-0812">Transmembrane</keyword>
<dbReference type="SUPFAM" id="SSF55008">
    <property type="entry name" value="HMA, heavy metal-associated domain"/>
    <property type="match status" value="1"/>
</dbReference>
<dbReference type="Pfam" id="PF00702">
    <property type="entry name" value="Hydrolase"/>
    <property type="match status" value="1"/>
</dbReference>
<keyword evidence="9 10" id="KW-0472">Membrane</keyword>
<evidence type="ECO:0000256" key="2">
    <source>
        <dbReference type="ARBA" id="ARBA00006024"/>
    </source>
</evidence>
<evidence type="ECO:0000313" key="13">
    <source>
        <dbReference type="Proteomes" id="UP001597094"/>
    </source>
</evidence>
<gene>
    <name evidence="12" type="ORF">ACFQ2O_09320</name>
</gene>
<dbReference type="InterPro" id="IPR036163">
    <property type="entry name" value="HMA_dom_sf"/>
</dbReference>
<evidence type="ECO:0000256" key="5">
    <source>
        <dbReference type="ARBA" id="ARBA00022741"/>
    </source>
</evidence>
<dbReference type="NCBIfam" id="TIGR01511">
    <property type="entry name" value="ATPase-IB1_Cu"/>
    <property type="match status" value="1"/>
</dbReference>
<organism evidence="12 13">
    <name type="scientific">Pontibacter rugosus</name>
    <dbReference type="NCBI Taxonomy" id="1745966"/>
    <lineage>
        <taxon>Bacteria</taxon>
        <taxon>Pseudomonadati</taxon>
        <taxon>Bacteroidota</taxon>
        <taxon>Cytophagia</taxon>
        <taxon>Cytophagales</taxon>
        <taxon>Hymenobacteraceae</taxon>
        <taxon>Pontibacter</taxon>
    </lineage>
</organism>
<feature type="transmembrane region" description="Helical" evidence="10">
    <location>
        <begin position="191"/>
        <end position="210"/>
    </location>
</feature>
<comment type="subcellular location">
    <subcellularLocation>
        <location evidence="10">Cell membrane</location>
    </subcellularLocation>
    <subcellularLocation>
        <location evidence="1">Endomembrane system</location>
        <topology evidence="1">Multi-pass membrane protein</topology>
    </subcellularLocation>
</comment>
<keyword evidence="5 10" id="KW-0547">Nucleotide-binding</keyword>
<evidence type="ECO:0000256" key="9">
    <source>
        <dbReference type="ARBA" id="ARBA00023136"/>
    </source>
</evidence>
<feature type="domain" description="HMA" evidence="11">
    <location>
        <begin position="10"/>
        <end position="76"/>
    </location>
</feature>
<feature type="transmembrane region" description="Helical" evidence="10">
    <location>
        <begin position="344"/>
        <end position="366"/>
    </location>
</feature>
<dbReference type="InterPro" id="IPR059000">
    <property type="entry name" value="ATPase_P-type_domA"/>
</dbReference>
<dbReference type="InterPro" id="IPR018303">
    <property type="entry name" value="ATPase_P-typ_P_site"/>
</dbReference>
<keyword evidence="8 10" id="KW-1133">Transmembrane helix</keyword>
<dbReference type="InterPro" id="IPR008250">
    <property type="entry name" value="ATPase_P-typ_transduc_dom_A_sf"/>
</dbReference>
<evidence type="ECO:0000256" key="1">
    <source>
        <dbReference type="ARBA" id="ARBA00004127"/>
    </source>
</evidence>
<keyword evidence="6 10" id="KW-0067">ATP-binding</keyword>
<dbReference type="PANTHER" id="PTHR43520:SF8">
    <property type="entry name" value="P-TYPE CU(+) TRANSPORTER"/>
    <property type="match status" value="1"/>
</dbReference>
<dbReference type="SFLD" id="SFLDS00003">
    <property type="entry name" value="Haloacid_Dehalogenase"/>
    <property type="match status" value="1"/>
</dbReference>
<evidence type="ECO:0000256" key="6">
    <source>
        <dbReference type="ARBA" id="ARBA00022840"/>
    </source>
</evidence>
<sequence length="747" mass="80334">MPAVTERPIAKDRYEIEGMTCASCANSVESILSHVEGVKSASVNFADSSVLVEHEPEVATPEKLQAAVEEIGYSLIINQKAGEENREEREEQKLRDTKFKLIVAIVLSVPVLLIAMVFPGIPYADWIMLVLTTPVAVWSGKDFFIIAYKRARHFSANMDTLIALGTGAAFLFSAFNTFFPGYLRSRGLEPHVYYEVAAIIVALILLGRYFEERAKSRTSAAIKKLINLGVKTARVVRGGTELEIPVGEVEKGDIILIRPGEKVPVDGKITEGKSVLDESMITGESIPVEKGAGDTVIGATINKTGSFQMVAERVGSETMLAQIIRLVQEAQGSKAPIQKLVDRISAVFVPIVIVIAILSFIAWSVWGPEPEITYAVIAAVTVLIIACPCALGLATPTAIMVGIGKGAENGILIKNAESLELAHKLKAIVLDKTGTITQGKPEVTDAIWDLSPDARQEASRAVYAMESQSEHPLALAVVNHLKAESPEAILLDSFDSVTGKGVKASYNGRRYLIGNRRLLDENGVSVSPFLLEKVERLSREAKTIIYVGQEEEAVGVIAIADTIKENSRAAIASLQQMGLAVHMLTGDNQQTAEAIGEQAGVDYIKAEVLPADKAAYIKELQASGLKVAMVGDGINDSPALAQADVGIAMGTGTDIAIESAEITLIKGDLEDIVTAIRLSKETVRTIRQNLFWAFIYNVTGIPIAAGVLYPFTGFLLNPMFAAAAMAFSSVSVVTNSLRLKAKTFKQQ</sequence>
<proteinExistence type="inferred from homology"/>
<dbReference type="Gene3D" id="3.40.50.1000">
    <property type="entry name" value="HAD superfamily/HAD-like"/>
    <property type="match status" value="1"/>
</dbReference>
<dbReference type="RefSeq" id="WP_377526212.1">
    <property type="nucleotide sequence ID" value="NZ_JBHTLD010000067.1"/>
</dbReference>
<keyword evidence="10" id="KW-1003">Cell membrane</keyword>
<feature type="transmembrane region" description="Helical" evidence="10">
    <location>
        <begin position="690"/>
        <end position="709"/>
    </location>
</feature>
<dbReference type="SUPFAM" id="SSF81665">
    <property type="entry name" value="Calcium ATPase, transmembrane domain M"/>
    <property type="match status" value="1"/>
</dbReference>
<dbReference type="InterPro" id="IPR027256">
    <property type="entry name" value="P-typ_ATPase_IB"/>
</dbReference>
<evidence type="ECO:0000256" key="7">
    <source>
        <dbReference type="ARBA" id="ARBA00022967"/>
    </source>
</evidence>
<reference evidence="13" key="1">
    <citation type="journal article" date="2019" name="Int. J. Syst. Evol. Microbiol.">
        <title>The Global Catalogue of Microorganisms (GCM) 10K type strain sequencing project: providing services to taxonomists for standard genome sequencing and annotation.</title>
        <authorList>
            <consortium name="The Broad Institute Genomics Platform"/>
            <consortium name="The Broad Institute Genome Sequencing Center for Infectious Disease"/>
            <person name="Wu L."/>
            <person name="Ma J."/>
        </authorList>
    </citation>
    <scope>NUCLEOTIDE SEQUENCE [LARGE SCALE GENOMIC DNA]</scope>
    <source>
        <strain evidence="13">JCM 31319</strain>
    </source>
</reference>
<dbReference type="CDD" id="cd00371">
    <property type="entry name" value="HMA"/>
    <property type="match status" value="1"/>
</dbReference>
<evidence type="ECO:0000259" key="11">
    <source>
        <dbReference type="PROSITE" id="PS50846"/>
    </source>
</evidence>
<dbReference type="InterPro" id="IPR044492">
    <property type="entry name" value="P_typ_ATPase_HD_dom"/>
</dbReference>
<comment type="caution">
    <text evidence="12">The sequence shown here is derived from an EMBL/GenBank/DDBJ whole genome shotgun (WGS) entry which is preliminary data.</text>
</comment>
<dbReference type="InterPro" id="IPR001757">
    <property type="entry name" value="P_typ_ATPase"/>
</dbReference>
<feature type="transmembrane region" description="Helical" evidence="10">
    <location>
        <begin position="372"/>
        <end position="395"/>
    </location>
</feature>
<dbReference type="EMBL" id="JBHTLD010000067">
    <property type="protein sequence ID" value="MFD1186404.1"/>
    <property type="molecule type" value="Genomic_DNA"/>
</dbReference>
<dbReference type="Gene3D" id="3.40.1110.10">
    <property type="entry name" value="Calcium-transporting ATPase, cytoplasmic domain N"/>
    <property type="match status" value="1"/>
</dbReference>
<feature type="transmembrane region" description="Helical" evidence="10">
    <location>
        <begin position="99"/>
        <end position="121"/>
    </location>
</feature>
<feature type="transmembrane region" description="Helical" evidence="10">
    <location>
        <begin position="715"/>
        <end position="737"/>
    </location>
</feature>
<dbReference type="PRINTS" id="PR00943">
    <property type="entry name" value="CUATPASE"/>
</dbReference>
<dbReference type="InterPro" id="IPR023214">
    <property type="entry name" value="HAD_sf"/>
</dbReference>
<accession>A0ABW3SNN1</accession>
<dbReference type="Gene3D" id="2.70.150.10">
    <property type="entry name" value="Calcium-transporting ATPase, cytoplasmic transduction domain A"/>
    <property type="match status" value="1"/>
</dbReference>
<dbReference type="InterPro" id="IPR036412">
    <property type="entry name" value="HAD-like_sf"/>
</dbReference>
<dbReference type="InterPro" id="IPR023299">
    <property type="entry name" value="ATPase_P-typ_cyto_dom_N"/>
</dbReference>
<dbReference type="InterPro" id="IPR017969">
    <property type="entry name" value="Heavy-metal-associated_CS"/>
</dbReference>
<dbReference type="Proteomes" id="UP001597094">
    <property type="component" value="Unassembled WGS sequence"/>
</dbReference>
<feature type="transmembrane region" description="Helical" evidence="10">
    <location>
        <begin position="127"/>
        <end position="148"/>
    </location>
</feature>
<name>A0ABW3SNN1_9BACT</name>
<dbReference type="PROSITE" id="PS50846">
    <property type="entry name" value="HMA_2"/>
    <property type="match status" value="1"/>
</dbReference>
<comment type="similarity">
    <text evidence="2 10">Belongs to the cation transport ATPase (P-type) (TC 3.A.3) family. Type IB subfamily.</text>
</comment>
<dbReference type="NCBIfam" id="TIGR01525">
    <property type="entry name" value="ATPase-IB_hvy"/>
    <property type="match status" value="1"/>
</dbReference>
<dbReference type="SUPFAM" id="SSF81653">
    <property type="entry name" value="Calcium ATPase, transduction domain A"/>
    <property type="match status" value="1"/>
</dbReference>
<dbReference type="SFLD" id="SFLDF00027">
    <property type="entry name" value="p-type_atpase"/>
    <property type="match status" value="1"/>
</dbReference>
<dbReference type="InterPro" id="IPR023298">
    <property type="entry name" value="ATPase_P-typ_TM_dom_sf"/>
</dbReference>
<evidence type="ECO:0000256" key="3">
    <source>
        <dbReference type="ARBA" id="ARBA00022692"/>
    </source>
</evidence>
<evidence type="ECO:0000313" key="12">
    <source>
        <dbReference type="EMBL" id="MFD1186404.1"/>
    </source>
</evidence>
<keyword evidence="7" id="KW-1278">Translocase</keyword>
<dbReference type="PANTHER" id="PTHR43520">
    <property type="entry name" value="ATP7, ISOFORM B"/>
    <property type="match status" value="1"/>
</dbReference>
<dbReference type="NCBIfam" id="TIGR01494">
    <property type="entry name" value="ATPase_P-type"/>
    <property type="match status" value="1"/>
</dbReference>
<dbReference type="Gene3D" id="3.30.70.100">
    <property type="match status" value="1"/>
</dbReference>
<dbReference type="PROSITE" id="PS00154">
    <property type="entry name" value="ATPASE_E1_E2"/>
    <property type="match status" value="1"/>
</dbReference>
<protein>
    <submittedName>
        <fullName evidence="12">Heavy metal translocating P-type ATPase</fullName>
    </submittedName>
</protein>
<keyword evidence="4 10" id="KW-0479">Metal-binding</keyword>
<dbReference type="PRINTS" id="PR00119">
    <property type="entry name" value="CATATPASE"/>
</dbReference>
<evidence type="ECO:0000256" key="10">
    <source>
        <dbReference type="RuleBase" id="RU362081"/>
    </source>
</evidence>
<feature type="transmembrane region" description="Helical" evidence="10">
    <location>
        <begin position="160"/>
        <end position="179"/>
    </location>
</feature>
<evidence type="ECO:0000256" key="4">
    <source>
        <dbReference type="ARBA" id="ARBA00022723"/>
    </source>
</evidence>
<dbReference type="Pfam" id="PF00122">
    <property type="entry name" value="E1-E2_ATPase"/>
    <property type="match status" value="1"/>
</dbReference>
<dbReference type="Pfam" id="PF00403">
    <property type="entry name" value="HMA"/>
    <property type="match status" value="1"/>
</dbReference>
<dbReference type="InterPro" id="IPR006121">
    <property type="entry name" value="HMA_dom"/>
</dbReference>